<dbReference type="Gene3D" id="3.10.270.10">
    <property type="entry name" value="Urate Oxidase"/>
    <property type="match status" value="1"/>
</dbReference>
<dbReference type="EC" id="3.5.4.39" evidence="4 5"/>
<reference evidence="6 7" key="1">
    <citation type="submission" date="2013-07" db="EMBL/GenBank/DDBJ databases">
        <title>Genome of Archaeoglobus fulgidus.</title>
        <authorList>
            <person name="Fiebig A."/>
            <person name="Birkeland N.-K."/>
        </authorList>
    </citation>
    <scope>NUCLEOTIDE SEQUENCE [LARGE SCALE GENOMIC DNA]</scope>
    <source>
        <strain evidence="6 7">DSM 8774</strain>
    </source>
</reference>
<gene>
    <name evidence="4" type="primary">mptA</name>
    <name evidence="6" type="ORF">AFULGI_00012790</name>
</gene>
<evidence type="ECO:0000256" key="3">
    <source>
        <dbReference type="ARBA" id="ARBA00023004"/>
    </source>
</evidence>
<name>A0A075WG65_ARCFL</name>
<sequence length="315" mass="35028">MLPDVQLLKPEVPIGLSRVGATGIKKLVEVQREGKRPIILISTFDVFVDLPAHLKGVNLSRNFEVIDEVLETLTAKPIENIEDLVVEIADHLLKRHEYATKAEARMNSELIMRKRTPKTGQRTQEVVKIFGEATLGRDGSKVIMVGVEVTGITACPCAQELVKASSAERLAKMGFDEETIQKILDAIPVATHNQRGRATLKVQVTDSFKVPIAKLIDVAKSSMSYETYEILKREDELAVVEAAHRNTRFVEDGVRYMAMELLKTFPNAPDDILVFLRQENEESIHQHNVVAERFATFGELRNEIGSPDASGSSAD</sequence>
<dbReference type="KEGG" id="afg:AFULGI_00012790"/>
<dbReference type="AlphaFoldDB" id="A0A075WG65"/>
<dbReference type="GO" id="GO:0005506">
    <property type="term" value="F:iron ion binding"/>
    <property type="evidence" value="ECO:0007669"/>
    <property type="project" value="UniProtKB-UniRule"/>
</dbReference>
<dbReference type="RefSeq" id="WP_010878675.1">
    <property type="nucleotide sequence ID" value="NZ_CP006577.1"/>
</dbReference>
<comment type="catalytic activity">
    <reaction evidence="4">
        <text>GTP + H2O = 7,8-dihydroneopterin 2',3'-cyclic phosphate + formate + diphosphate + H(+)</text>
        <dbReference type="Rhea" id="RHEA:25860"/>
        <dbReference type="ChEBI" id="CHEBI:15377"/>
        <dbReference type="ChEBI" id="CHEBI:15378"/>
        <dbReference type="ChEBI" id="CHEBI:15740"/>
        <dbReference type="ChEBI" id="CHEBI:33019"/>
        <dbReference type="ChEBI" id="CHEBI:37565"/>
        <dbReference type="ChEBI" id="CHEBI:58854"/>
        <dbReference type="EC" id="3.5.4.39"/>
    </reaction>
</comment>
<keyword evidence="2 4" id="KW-0378">Hydrolase</keyword>
<dbReference type="PANTHER" id="PTHR36445:SF1">
    <property type="entry name" value="GTP CYCLOHYDROLASE MPTA"/>
    <property type="match status" value="1"/>
</dbReference>
<dbReference type="EMBL" id="CP006577">
    <property type="protein sequence ID" value="AIG98054.1"/>
    <property type="molecule type" value="Genomic_DNA"/>
</dbReference>
<dbReference type="GeneID" id="24794786"/>
<dbReference type="GO" id="GO:0003934">
    <property type="term" value="F:GTP cyclohydrolase I activity"/>
    <property type="evidence" value="ECO:0007669"/>
    <property type="project" value="InterPro"/>
</dbReference>
<proteinExistence type="inferred from homology"/>
<dbReference type="HOGENOM" id="CLU_062816_1_0_2"/>
<accession>A0A075WG65</accession>
<evidence type="ECO:0000256" key="4">
    <source>
        <dbReference type="HAMAP-Rule" id="MF_01527"/>
    </source>
</evidence>
<dbReference type="Pfam" id="PF02649">
    <property type="entry name" value="GCHY-1"/>
    <property type="match status" value="1"/>
</dbReference>
<dbReference type="InterPro" id="IPR022840">
    <property type="entry name" value="GTP_cyclohydrolase_MptA"/>
</dbReference>
<keyword evidence="3 4" id="KW-0408">Iron</keyword>
<evidence type="ECO:0000256" key="2">
    <source>
        <dbReference type="ARBA" id="ARBA00022801"/>
    </source>
</evidence>
<feature type="site" description="May be catalytically important" evidence="4">
    <location>
        <position position="155"/>
    </location>
</feature>
<organism evidence="6 7">
    <name type="scientific">Archaeoglobus fulgidus DSM 8774</name>
    <dbReference type="NCBI Taxonomy" id="1344584"/>
    <lineage>
        <taxon>Archaea</taxon>
        <taxon>Methanobacteriati</taxon>
        <taxon>Methanobacteriota</taxon>
        <taxon>Archaeoglobi</taxon>
        <taxon>Archaeoglobales</taxon>
        <taxon>Archaeoglobaceae</taxon>
        <taxon>Archaeoglobus</taxon>
    </lineage>
</organism>
<evidence type="ECO:0000313" key="6">
    <source>
        <dbReference type="EMBL" id="AIG98054.1"/>
    </source>
</evidence>
<protein>
    <recommendedName>
        <fullName evidence="4 5">GTP cyclohydrolase MptA</fullName>
        <ecNumber evidence="4 5">3.5.4.39</ecNumber>
    </recommendedName>
    <alternativeName>
        <fullName evidence="4">GTP cyclohydrolase IV</fullName>
    </alternativeName>
</protein>
<comment type="subunit">
    <text evidence="4">Homodimer.</text>
</comment>
<dbReference type="HAMAP" id="MF_01527_A">
    <property type="entry name" value="GTP_cyclohydrol_A"/>
    <property type="match status" value="1"/>
</dbReference>
<dbReference type="GO" id="GO:2001118">
    <property type="term" value="P:tetrahydromethanopterin biosynthetic process"/>
    <property type="evidence" value="ECO:0007669"/>
    <property type="project" value="UniProtKB-UniRule"/>
</dbReference>
<evidence type="ECO:0000256" key="1">
    <source>
        <dbReference type="ARBA" id="ARBA00022723"/>
    </source>
</evidence>
<evidence type="ECO:0000256" key="5">
    <source>
        <dbReference type="NCBIfam" id="TIGR00294"/>
    </source>
</evidence>
<keyword evidence="1 4" id="KW-0479">Metal-binding</keyword>
<dbReference type="Proteomes" id="UP000028501">
    <property type="component" value="Chromosome"/>
</dbReference>
<dbReference type="UniPathway" id="UPA00065"/>
<comment type="similarity">
    <text evidence="4">Belongs to the GTP cyclohydrolase IV family.</text>
</comment>
<evidence type="ECO:0000313" key="7">
    <source>
        <dbReference type="Proteomes" id="UP000028501"/>
    </source>
</evidence>
<dbReference type="PANTHER" id="PTHR36445">
    <property type="entry name" value="GTP CYCLOHYDROLASE MPTA"/>
    <property type="match status" value="1"/>
</dbReference>
<dbReference type="InterPro" id="IPR003801">
    <property type="entry name" value="GTP_cyclohydrolase_FolE2/MptA"/>
</dbReference>
<dbReference type="GO" id="GO:0044682">
    <property type="term" value="F:GTP cyclohydrolase IV activity"/>
    <property type="evidence" value="ECO:0007669"/>
    <property type="project" value="UniProtKB-UniRule"/>
</dbReference>
<comment type="cofactor">
    <cofactor evidence="4">
        <name>Fe(2+)</name>
        <dbReference type="ChEBI" id="CHEBI:29033"/>
    </cofactor>
    <text evidence="4">Binds 1 Fe(2+) ion per subunit.</text>
</comment>
<comment type="function">
    <text evidence="4">Converts GTP to 7,8-dihydro-D-neopterin 2',3'-cyclic phosphate, the first intermediate in the biosynthesis of coenzyme methanopterin.</text>
</comment>
<dbReference type="NCBIfam" id="TIGR00294">
    <property type="entry name" value="GTP cyclohydrolase MptA"/>
    <property type="match status" value="1"/>
</dbReference>
<dbReference type="SMR" id="A0A075WG65"/>
<comment type="pathway">
    <text evidence="4">Cofactor biosynthesis; 5,6,7,8-tetrahydromethanopterin biosynthesis.</text>
</comment>